<organism evidence="2 3">
    <name type="scientific">Lysinibacillus capsici</name>
    <dbReference type="NCBI Taxonomy" id="2115968"/>
    <lineage>
        <taxon>Bacteria</taxon>
        <taxon>Bacillati</taxon>
        <taxon>Bacillota</taxon>
        <taxon>Bacilli</taxon>
        <taxon>Bacillales</taxon>
        <taxon>Bacillaceae</taxon>
        <taxon>Lysinibacillus</taxon>
    </lineage>
</organism>
<accession>A0A2X1AEG9</accession>
<proteinExistence type="predicted"/>
<keyword evidence="1" id="KW-0812">Transmembrane</keyword>
<name>A0A2X1AEG9_9BACI</name>
<reference evidence="2 3" key="1">
    <citation type="submission" date="2018-06" db="EMBL/GenBank/DDBJ databases">
        <authorList>
            <consortium name="Pathogen Informatics"/>
            <person name="Doyle S."/>
        </authorList>
    </citation>
    <scope>NUCLEOTIDE SEQUENCE [LARGE SCALE GENOMIC DNA]</scope>
    <source>
        <strain evidence="2 3">NCTC7582</strain>
    </source>
</reference>
<evidence type="ECO:0000313" key="2">
    <source>
        <dbReference type="EMBL" id="SPU39072.1"/>
    </source>
</evidence>
<feature type="transmembrane region" description="Helical" evidence="1">
    <location>
        <begin position="5"/>
        <end position="27"/>
    </location>
</feature>
<dbReference type="Proteomes" id="UP000251431">
    <property type="component" value="Unassembled WGS sequence"/>
</dbReference>
<keyword evidence="1" id="KW-0472">Membrane</keyword>
<dbReference type="AlphaFoldDB" id="A0A2X1AEG9"/>
<dbReference type="EMBL" id="UAQE01000004">
    <property type="protein sequence ID" value="SPU39072.1"/>
    <property type="molecule type" value="Genomic_DNA"/>
</dbReference>
<keyword evidence="1" id="KW-1133">Transmembrane helix</keyword>
<feature type="transmembrane region" description="Helical" evidence="1">
    <location>
        <begin position="47"/>
        <end position="65"/>
    </location>
</feature>
<protein>
    <submittedName>
        <fullName evidence="2">Uncharacterized protein</fullName>
    </submittedName>
</protein>
<evidence type="ECO:0000313" key="3">
    <source>
        <dbReference type="Proteomes" id="UP000251431"/>
    </source>
</evidence>
<gene>
    <name evidence="2" type="ORF">NCTC7582_05050</name>
</gene>
<sequence>MFKYFFIFLIVLVTQTILIFIWAEHVWLYKFVNGGVGGTIAEQINPIFWKLLLVEVVAFLLLIIFNKYTKK</sequence>
<evidence type="ECO:0000256" key="1">
    <source>
        <dbReference type="SAM" id="Phobius"/>
    </source>
</evidence>